<gene>
    <name evidence="1" type="ORF">ADH67_02795</name>
</gene>
<organism evidence="1 2">
    <name type="scientific">Turicimonas muris</name>
    <dbReference type="NCBI Taxonomy" id="1796652"/>
    <lineage>
        <taxon>Bacteria</taxon>
        <taxon>Pseudomonadati</taxon>
        <taxon>Pseudomonadota</taxon>
        <taxon>Betaproteobacteria</taxon>
        <taxon>Burkholderiales</taxon>
        <taxon>Sutterellaceae</taxon>
        <taxon>Turicimonas</taxon>
    </lineage>
</organism>
<keyword evidence="2" id="KW-1185">Reference proteome</keyword>
<reference evidence="2" key="1">
    <citation type="submission" date="2017-05" db="EMBL/GenBank/DDBJ databases">
        <title>Improved OligoMM genomes.</title>
        <authorList>
            <person name="Garzetti D."/>
        </authorList>
    </citation>
    <scope>NUCLEOTIDE SEQUENCE [LARGE SCALE GENOMIC DNA]</scope>
    <source>
        <strain evidence="2">YL45</strain>
    </source>
</reference>
<proteinExistence type="predicted"/>
<protein>
    <submittedName>
        <fullName evidence="1">Uncharacterized protein</fullName>
    </submittedName>
</protein>
<comment type="caution">
    <text evidence="1">The sequence shown here is derived from an EMBL/GenBank/DDBJ whole genome shotgun (WGS) entry which is preliminary data.</text>
</comment>
<evidence type="ECO:0000313" key="1">
    <source>
        <dbReference type="EMBL" id="OXE51241.1"/>
    </source>
</evidence>
<dbReference type="EMBL" id="NHMP01000001">
    <property type="protein sequence ID" value="OXE51241.1"/>
    <property type="molecule type" value="Genomic_DNA"/>
</dbReference>
<name>A0A227KRW4_9BURK</name>
<evidence type="ECO:0000313" key="2">
    <source>
        <dbReference type="Proteomes" id="UP000214610"/>
    </source>
</evidence>
<accession>A0A227KRW4</accession>
<dbReference type="AlphaFoldDB" id="A0A227KRW4"/>
<dbReference type="Proteomes" id="UP000214610">
    <property type="component" value="Unassembled WGS sequence"/>
</dbReference>
<sequence length="78" mass="8986">MLNRTRHKIAYILFNSVLNSLNFSDVQTAMDNYEKIVEQCELNLIEKKTCGYSFYEENPSCSVGETIKIILKDCKLSS</sequence>